<accession>A0A4Z1C882</accession>
<evidence type="ECO:0000256" key="3">
    <source>
        <dbReference type="ARBA" id="ARBA00030238"/>
    </source>
</evidence>
<keyword evidence="5" id="KW-0732">Signal</keyword>
<dbReference type="GO" id="GO:0004556">
    <property type="term" value="F:alpha-amylase activity"/>
    <property type="evidence" value="ECO:0007669"/>
    <property type="project" value="UniProtKB-EC"/>
</dbReference>
<dbReference type="Gene3D" id="2.60.40.10">
    <property type="entry name" value="Immunoglobulins"/>
    <property type="match status" value="2"/>
</dbReference>
<comment type="catalytic activity">
    <reaction evidence="1">
        <text>Endohydrolysis of (1-&gt;4)-alpha-D-glucosidic linkages in polysaccharides containing three or more (1-&gt;4)-alpha-linked D-glucose units.</text>
        <dbReference type="EC" id="3.2.1.1"/>
    </reaction>
</comment>
<evidence type="ECO:0000256" key="4">
    <source>
        <dbReference type="SAM" id="MobiDB-lite"/>
    </source>
</evidence>
<sequence>MPRSSRPVLVLTSLAVATATAFVPVAPSAAAAASGGSISGQMLVTGGAPIAGAEVTLYAPVGPDWYPVDVADTDATGTYQLSGVAPGTYRLGFHDPSGDHATEYWSNWATLEDADDLTVAPGEDLTGKTVMVTPAGHVTGTVTDDWDAPLAGIAVAAYRHTWPWTDTSWERLGETLTTADGTYDLGGLGDGTYRLGFADTAAAHVPEFWDDAESLATSQDVVVRAGEVAANKDAQLTPGGTVAGTVTGASGALPGVRVTAYALDAGTWSPVLSTRTDLTGGYLLGGLPAGEYVLGFVDRSERHFPEYWDDAVTPEAATQVDVVVGATVPGRDAVLAAKPVPTPPTTTTPPATTTPTTTPTPTPSVATQLAALAKGLDTKGKPVVGRKVKVTNLVAELRTSVRYSFQWYSGSKKIRKATRSALKVSRSLRGKALKVRVKLRAAGTTKVVTLKVGKVR</sequence>
<dbReference type="GO" id="GO:0030246">
    <property type="term" value="F:carbohydrate binding"/>
    <property type="evidence" value="ECO:0007669"/>
    <property type="project" value="InterPro"/>
</dbReference>
<protein>
    <recommendedName>
        <fullName evidence="2">alpha-amylase</fullName>
        <ecNumber evidence="2">3.2.1.1</ecNumber>
    </recommendedName>
    <alternativeName>
        <fullName evidence="3">1,4-alpha-D-glucan glucanohydrolase</fullName>
    </alternativeName>
</protein>
<keyword evidence="7" id="KW-1185">Reference proteome</keyword>
<feature type="signal peptide" evidence="5">
    <location>
        <begin position="1"/>
        <end position="32"/>
    </location>
</feature>
<feature type="region of interest" description="Disordered" evidence="4">
    <location>
        <begin position="336"/>
        <end position="362"/>
    </location>
</feature>
<dbReference type="AlphaFoldDB" id="A0A4Z1C882"/>
<feature type="compositionally biased region" description="Low complexity" evidence="4">
    <location>
        <begin position="348"/>
        <end position="359"/>
    </location>
</feature>
<dbReference type="EC" id="3.2.1.1" evidence="2"/>
<dbReference type="Proteomes" id="UP000297496">
    <property type="component" value="Unassembled WGS sequence"/>
</dbReference>
<evidence type="ECO:0000256" key="5">
    <source>
        <dbReference type="SAM" id="SignalP"/>
    </source>
</evidence>
<organism evidence="6 7">
    <name type="scientific">Nocardioides eburneiflavus</name>
    <dbReference type="NCBI Taxonomy" id="2518372"/>
    <lineage>
        <taxon>Bacteria</taxon>
        <taxon>Bacillati</taxon>
        <taxon>Actinomycetota</taxon>
        <taxon>Actinomycetes</taxon>
        <taxon>Propionibacteriales</taxon>
        <taxon>Nocardioidaceae</taxon>
        <taxon>Nocardioides</taxon>
    </lineage>
</organism>
<dbReference type="GO" id="GO:0005975">
    <property type="term" value="P:carbohydrate metabolic process"/>
    <property type="evidence" value="ECO:0007669"/>
    <property type="project" value="UniProtKB-ARBA"/>
</dbReference>
<proteinExistence type="predicted"/>
<dbReference type="Gene3D" id="2.60.40.2700">
    <property type="match status" value="1"/>
</dbReference>
<evidence type="ECO:0000313" key="7">
    <source>
        <dbReference type="Proteomes" id="UP000297496"/>
    </source>
</evidence>
<evidence type="ECO:0000256" key="1">
    <source>
        <dbReference type="ARBA" id="ARBA00000548"/>
    </source>
</evidence>
<dbReference type="RefSeq" id="WP_135838004.1">
    <property type="nucleotide sequence ID" value="NZ_SRRO01000001.1"/>
</dbReference>
<gene>
    <name evidence="6" type="ORF">EXE59_05515</name>
</gene>
<dbReference type="EMBL" id="SRRO01000001">
    <property type="protein sequence ID" value="TGN63466.1"/>
    <property type="molecule type" value="Genomic_DNA"/>
</dbReference>
<dbReference type="InterPro" id="IPR013783">
    <property type="entry name" value="Ig-like_fold"/>
</dbReference>
<dbReference type="OrthoDB" id="5113267at2"/>
<comment type="caution">
    <text evidence="6">The sequence shown here is derived from an EMBL/GenBank/DDBJ whole genome shotgun (WGS) entry which is preliminary data.</text>
</comment>
<evidence type="ECO:0000256" key="2">
    <source>
        <dbReference type="ARBA" id="ARBA00012595"/>
    </source>
</evidence>
<dbReference type="SUPFAM" id="SSF49452">
    <property type="entry name" value="Starch-binding domain-like"/>
    <property type="match status" value="3"/>
</dbReference>
<evidence type="ECO:0000313" key="6">
    <source>
        <dbReference type="EMBL" id="TGN63466.1"/>
    </source>
</evidence>
<dbReference type="InterPro" id="IPR013784">
    <property type="entry name" value="Carb-bd-like_fold"/>
</dbReference>
<dbReference type="Pfam" id="PF13620">
    <property type="entry name" value="CarboxypepD_reg"/>
    <property type="match status" value="1"/>
</dbReference>
<name>A0A4Z1C882_9ACTN</name>
<feature type="chain" id="PRO_5021417790" description="alpha-amylase" evidence="5">
    <location>
        <begin position="33"/>
        <end position="456"/>
    </location>
</feature>
<reference evidence="6 7" key="1">
    <citation type="submission" date="2019-04" db="EMBL/GenBank/DDBJ databases">
        <title>Three New Species of Nocardioides, Nocardioides euryhalodurans sp. nov., Nocardioides seonyuensis sp. nov. and Nocardioides eburneoflavus sp. nov. Isolated from Soil.</title>
        <authorList>
            <person name="Roh S.G."/>
            <person name="Lee C."/>
            <person name="Kim M.-K."/>
            <person name="Kim S.B."/>
        </authorList>
    </citation>
    <scope>NUCLEOTIDE SEQUENCE [LARGE SCALE GENOMIC DNA]</scope>
    <source>
        <strain evidence="6 7">MMS17-SY213</strain>
    </source>
</reference>